<protein>
    <recommendedName>
        <fullName evidence="4">Zinc knuckle CX2CX4HX4C domain-containing protein</fullName>
    </recommendedName>
</protein>
<evidence type="ECO:0000313" key="3">
    <source>
        <dbReference type="Proteomes" id="UP000029120"/>
    </source>
</evidence>
<feature type="compositionally biased region" description="Basic and acidic residues" evidence="1">
    <location>
        <begin position="40"/>
        <end position="77"/>
    </location>
</feature>
<sequence length="256" mass="29492">MRRESNDAGHICVLDLQYEKLHKYSTRCLRLTHEAPSCPERVRDQHQHRDQRRDQYQKGEDEAKRGKQRSTREDRGKAVSSRRIPQEPKRRGHDAMASSSRPKPVRWDLLPELEMSGVNSTNVKQSTKEWVRKAFVETSRATVKMSRTVDWRSPPQETKRAKPRASWYRATEEEAAMANELEFQQAKWAEANRSQASKKQKVVSEGTSDESGLVARVSDVDAVQEARGRDLVFGPETLEAQHADNFHVGEPNQNFK</sequence>
<dbReference type="AlphaFoldDB" id="A0A087GQ20"/>
<dbReference type="EMBL" id="CM002874">
    <property type="protein sequence ID" value="KFK31972.1"/>
    <property type="molecule type" value="Genomic_DNA"/>
</dbReference>
<dbReference type="Gramene" id="KFK31972">
    <property type="protein sequence ID" value="KFK31972"/>
    <property type="gene ID" value="AALP_AA6G183600"/>
</dbReference>
<evidence type="ECO:0000256" key="1">
    <source>
        <dbReference type="SAM" id="MobiDB-lite"/>
    </source>
</evidence>
<dbReference type="Proteomes" id="UP000029120">
    <property type="component" value="Chromosome 6"/>
</dbReference>
<feature type="region of interest" description="Disordered" evidence="1">
    <location>
        <begin position="191"/>
        <end position="211"/>
    </location>
</feature>
<organism evidence="2 3">
    <name type="scientific">Arabis alpina</name>
    <name type="common">Alpine rock-cress</name>
    <dbReference type="NCBI Taxonomy" id="50452"/>
    <lineage>
        <taxon>Eukaryota</taxon>
        <taxon>Viridiplantae</taxon>
        <taxon>Streptophyta</taxon>
        <taxon>Embryophyta</taxon>
        <taxon>Tracheophyta</taxon>
        <taxon>Spermatophyta</taxon>
        <taxon>Magnoliopsida</taxon>
        <taxon>eudicotyledons</taxon>
        <taxon>Gunneridae</taxon>
        <taxon>Pentapetalae</taxon>
        <taxon>rosids</taxon>
        <taxon>malvids</taxon>
        <taxon>Brassicales</taxon>
        <taxon>Brassicaceae</taxon>
        <taxon>Arabideae</taxon>
        <taxon>Arabis</taxon>
    </lineage>
</organism>
<feature type="region of interest" description="Disordered" evidence="1">
    <location>
        <begin position="36"/>
        <end position="106"/>
    </location>
</feature>
<proteinExistence type="predicted"/>
<evidence type="ECO:0008006" key="4">
    <source>
        <dbReference type="Google" id="ProtNLM"/>
    </source>
</evidence>
<gene>
    <name evidence="2" type="ordered locus">AALP_Aa6g183600</name>
</gene>
<evidence type="ECO:0000313" key="2">
    <source>
        <dbReference type="EMBL" id="KFK31972.1"/>
    </source>
</evidence>
<reference evidence="3" key="1">
    <citation type="journal article" date="2015" name="Nat. Plants">
        <title>Genome expansion of Arabis alpina linked with retrotransposition and reduced symmetric DNA methylation.</title>
        <authorList>
            <person name="Willing E.M."/>
            <person name="Rawat V."/>
            <person name="Mandakova T."/>
            <person name="Maumus F."/>
            <person name="James G.V."/>
            <person name="Nordstroem K.J."/>
            <person name="Becker C."/>
            <person name="Warthmann N."/>
            <person name="Chica C."/>
            <person name="Szarzynska B."/>
            <person name="Zytnicki M."/>
            <person name="Albani M.C."/>
            <person name="Kiefer C."/>
            <person name="Bergonzi S."/>
            <person name="Castaings L."/>
            <person name="Mateos J.L."/>
            <person name="Berns M.C."/>
            <person name="Bujdoso N."/>
            <person name="Piofczyk T."/>
            <person name="de Lorenzo L."/>
            <person name="Barrero-Sicilia C."/>
            <person name="Mateos I."/>
            <person name="Piednoel M."/>
            <person name="Hagmann J."/>
            <person name="Chen-Min-Tao R."/>
            <person name="Iglesias-Fernandez R."/>
            <person name="Schuster S.C."/>
            <person name="Alonso-Blanco C."/>
            <person name="Roudier F."/>
            <person name="Carbonero P."/>
            <person name="Paz-Ares J."/>
            <person name="Davis S.J."/>
            <person name="Pecinka A."/>
            <person name="Quesneville H."/>
            <person name="Colot V."/>
            <person name="Lysak M.A."/>
            <person name="Weigel D."/>
            <person name="Coupland G."/>
            <person name="Schneeberger K."/>
        </authorList>
    </citation>
    <scope>NUCLEOTIDE SEQUENCE [LARGE SCALE GENOMIC DNA]</scope>
    <source>
        <strain evidence="3">cv. Pajares</strain>
    </source>
</reference>
<name>A0A087GQ20_ARAAL</name>
<accession>A0A087GQ20</accession>
<keyword evidence="3" id="KW-1185">Reference proteome</keyword>